<dbReference type="PROSITE" id="PS50928">
    <property type="entry name" value="ABC_TM1"/>
    <property type="match status" value="1"/>
</dbReference>
<reference evidence="9" key="1">
    <citation type="journal article" date="2014" name="Front. Microbiol.">
        <title>High frequency of phylogenetically diverse reductive dehalogenase-homologous genes in deep subseafloor sedimentary metagenomes.</title>
        <authorList>
            <person name="Kawai M."/>
            <person name="Futagami T."/>
            <person name="Toyoda A."/>
            <person name="Takaki Y."/>
            <person name="Nishi S."/>
            <person name="Hori S."/>
            <person name="Arai W."/>
            <person name="Tsubouchi T."/>
            <person name="Morono Y."/>
            <person name="Uchiyama I."/>
            <person name="Ito T."/>
            <person name="Fujiyama A."/>
            <person name="Inagaki F."/>
            <person name="Takami H."/>
        </authorList>
    </citation>
    <scope>NUCLEOTIDE SEQUENCE</scope>
    <source>
        <strain evidence="9">Expedition CK06-06</strain>
    </source>
</reference>
<comment type="caution">
    <text evidence="9">The sequence shown here is derived from an EMBL/GenBank/DDBJ whole genome shotgun (WGS) entry which is preliminary data.</text>
</comment>
<keyword evidence="2" id="KW-0813">Transport</keyword>
<feature type="non-terminal residue" evidence="9">
    <location>
        <position position="1"/>
    </location>
</feature>
<evidence type="ECO:0000256" key="2">
    <source>
        <dbReference type="ARBA" id="ARBA00022448"/>
    </source>
</evidence>
<feature type="transmembrane region" description="Helical" evidence="7">
    <location>
        <begin position="220"/>
        <end position="243"/>
    </location>
</feature>
<dbReference type="PANTHER" id="PTHR43163">
    <property type="entry name" value="DIPEPTIDE TRANSPORT SYSTEM PERMEASE PROTEIN DPPB-RELATED"/>
    <property type="match status" value="1"/>
</dbReference>
<protein>
    <recommendedName>
        <fullName evidence="8">ABC transmembrane type-1 domain-containing protein</fullName>
    </recommendedName>
</protein>
<evidence type="ECO:0000256" key="7">
    <source>
        <dbReference type="SAM" id="Phobius"/>
    </source>
</evidence>
<comment type="subcellular location">
    <subcellularLocation>
        <location evidence="1">Cell membrane</location>
        <topology evidence="1">Multi-pass membrane protein</topology>
    </subcellularLocation>
</comment>
<dbReference type="GO" id="GO:0005886">
    <property type="term" value="C:plasma membrane"/>
    <property type="evidence" value="ECO:0007669"/>
    <property type="project" value="UniProtKB-SubCell"/>
</dbReference>
<dbReference type="Pfam" id="PF00528">
    <property type="entry name" value="BPD_transp_1"/>
    <property type="match status" value="1"/>
</dbReference>
<proteinExistence type="predicted"/>
<feature type="transmembrane region" description="Helical" evidence="7">
    <location>
        <begin position="49"/>
        <end position="74"/>
    </location>
</feature>
<feature type="transmembrane region" description="Helical" evidence="7">
    <location>
        <begin position="119"/>
        <end position="136"/>
    </location>
</feature>
<keyword evidence="5 7" id="KW-1133">Transmembrane helix</keyword>
<evidence type="ECO:0000256" key="1">
    <source>
        <dbReference type="ARBA" id="ARBA00004651"/>
    </source>
</evidence>
<keyword evidence="6 7" id="KW-0472">Membrane</keyword>
<feature type="transmembrane region" description="Helical" evidence="7">
    <location>
        <begin position="12"/>
        <end position="34"/>
    </location>
</feature>
<dbReference type="PANTHER" id="PTHR43163:SF6">
    <property type="entry name" value="DIPEPTIDE TRANSPORT SYSTEM PERMEASE PROTEIN DPPB-RELATED"/>
    <property type="match status" value="1"/>
</dbReference>
<dbReference type="SUPFAM" id="SSF161098">
    <property type="entry name" value="MetI-like"/>
    <property type="match status" value="1"/>
</dbReference>
<name>X1S1I3_9ZZZZ</name>
<dbReference type="InterPro" id="IPR035906">
    <property type="entry name" value="MetI-like_sf"/>
</dbReference>
<evidence type="ECO:0000259" key="8">
    <source>
        <dbReference type="PROSITE" id="PS50928"/>
    </source>
</evidence>
<feature type="transmembrane region" description="Helical" evidence="7">
    <location>
        <begin position="95"/>
        <end position="113"/>
    </location>
</feature>
<keyword evidence="4 7" id="KW-0812">Transmembrane</keyword>
<gene>
    <name evidence="9" type="ORF">S12H4_12958</name>
</gene>
<dbReference type="InterPro" id="IPR000515">
    <property type="entry name" value="MetI-like"/>
</dbReference>
<evidence type="ECO:0000256" key="4">
    <source>
        <dbReference type="ARBA" id="ARBA00022692"/>
    </source>
</evidence>
<dbReference type="EMBL" id="BARW01006178">
    <property type="protein sequence ID" value="GAI86902.1"/>
    <property type="molecule type" value="Genomic_DNA"/>
</dbReference>
<keyword evidence="3" id="KW-1003">Cell membrane</keyword>
<dbReference type="Gene3D" id="1.10.3720.10">
    <property type="entry name" value="MetI-like"/>
    <property type="match status" value="1"/>
</dbReference>
<organism evidence="9">
    <name type="scientific">marine sediment metagenome</name>
    <dbReference type="NCBI Taxonomy" id="412755"/>
    <lineage>
        <taxon>unclassified sequences</taxon>
        <taxon>metagenomes</taxon>
        <taxon>ecological metagenomes</taxon>
    </lineage>
</organism>
<dbReference type="CDD" id="cd06261">
    <property type="entry name" value="TM_PBP2"/>
    <property type="match status" value="1"/>
</dbReference>
<evidence type="ECO:0000256" key="6">
    <source>
        <dbReference type="ARBA" id="ARBA00023136"/>
    </source>
</evidence>
<accession>X1S1I3</accession>
<evidence type="ECO:0000256" key="5">
    <source>
        <dbReference type="ARBA" id="ARBA00022989"/>
    </source>
</evidence>
<sequence>PVIRELKNRFPATLELVLISCITALLIGLPLGVISAKAKNSWIDHFSRFFSIGAISIPTFWLALVLQLIFFMILEMLPSGGQLSMKIKLFQDIPHVTGFMFLDSLITGNFAILKDFLKHLILPAICVGAYTIGLVARMTRSALLEILSEDYIKAARSYGLSERLVLYSYALKNSLGPTVTVVTLAMGYAFMNTFLVESVFSWPGIGKYVADAVVCLDYPAIMGVTILAACAYVLLNLIADIIISFDPRVKL</sequence>
<dbReference type="AlphaFoldDB" id="X1S1I3"/>
<evidence type="ECO:0000256" key="3">
    <source>
        <dbReference type="ARBA" id="ARBA00022475"/>
    </source>
</evidence>
<feature type="transmembrane region" description="Helical" evidence="7">
    <location>
        <begin position="179"/>
        <end position="200"/>
    </location>
</feature>
<feature type="domain" description="ABC transmembrane type-1" evidence="8">
    <location>
        <begin position="10"/>
        <end position="243"/>
    </location>
</feature>
<dbReference type="GO" id="GO:0071916">
    <property type="term" value="F:dipeptide transmembrane transporter activity"/>
    <property type="evidence" value="ECO:0007669"/>
    <property type="project" value="TreeGrafter"/>
</dbReference>
<evidence type="ECO:0000313" key="9">
    <source>
        <dbReference type="EMBL" id="GAI86902.1"/>
    </source>
</evidence>